<dbReference type="PANTHER" id="PTHR32294">
    <property type="entry name" value="DNA POLYMERASE III SUBUNIT ALPHA"/>
    <property type="match status" value="1"/>
</dbReference>
<reference evidence="3" key="1">
    <citation type="submission" date="2017-09" db="EMBL/GenBank/DDBJ databases">
        <title>Depth-based differentiation of microbial function through sediment-hosted aquifers and enrichment of novel symbionts in the deep terrestrial subsurface.</title>
        <authorList>
            <person name="Probst A.J."/>
            <person name="Ladd B."/>
            <person name="Jarett J.K."/>
            <person name="Geller-Mcgrath D.E."/>
            <person name="Sieber C.M.K."/>
            <person name="Emerson J.B."/>
            <person name="Anantharaman K."/>
            <person name="Thomas B.C."/>
            <person name="Malmstrom R."/>
            <person name="Stieglmeier M."/>
            <person name="Klingl A."/>
            <person name="Woyke T."/>
            <person name="Ryan C.M."/>
            <person name="Banfield J.F."/>
        </authorList>
    </citation>
    <scope>NUCLEOTIDE SEQUENCE [LARGE SCALE GENOMIC DNA]</scope>
</reference>
<feature type="non-terminal residue" evidence="2">
    <location>
        <position position="1"/>
    </location>
</feature>
<comment type="caution">
    <text evidence="2">The sequence shown here is derived from an EMBL/GenBank/DDBJ whole genome shotgun (WGS) entry which is preliminary data.</text>
</comment>
<evidence type="ECO:0000313" key="2">
    <source>
        <dbReference type="EMBL" id="PIZ88474.1"/>
    </source>
</evidence>
<dbReference type="PANTHER" id="PTHR32294:SF0">
    <property type="entry name" value="DNA POLYMERASE III SUBUNIT ALPHA"/>
    <property type="match status" value="1"/>
</dbReference>
<feature type="non-terminal residue" evidence="2">
    <location>
        <position position="118"/>
    </location>
</feature>
<dbReference type="EMBL" id="PFPB01000076">
    <property type="protein sequence ID" value="PIZ88474.1"/>
    <property type="molecule type" value="Genomic_DNA"/>
</dbReference>
<dbReference type="GO" id="GO:0003887">
    <property type="term" value="F:DNA-directed DNA polymerase activity"/>
    <property type="evidence" value="ECO:0007669"/>
    <property type="project" value="UniProtKB-EC"/>
</dbReference>
<keyword evidence="2" id="KW-0548">Nucleotidyltransferase</keyword>
<dbReference type="InterPro" id="IPR040982">
    <property type="entry name" value="DNA_pol3_finger"/>
</dbReference>
<name>A0A2M7UWX3_9BACT</name>
<sequence>SLFRPGPMELIPDYIARKHKRKKVEYLHPKMETILKNTYGIMIYQEQLMQVAQQMAGFTLGEADVLRKAVGKKIKSLLEEQKEKLVNGMIKNGIKKSIAEKIWEWILPFASYGFNRCL</sequence>
<gene>
    <name evidence="2" type="primary">dnaE</name>
    <name evidence="2" type="ORF">COX90_04435</name>
</gene>
<protein>
    <submittedName>
        <fullName evidence="2">DNA polymerase III subunit alpha</fullName>
        <ecNumber evidence="2">2.7.7.7</ecNumber>
    </submittedName>
</protein>
<accession>A0A2M7UWX3</accession>
<dbReference type="AlphaFoldDB" id="A0A2M7UWX3"/>
<dbReference type="GO" id="GO:0006260">
    <property type="term" value="P:DNA replication"/>
    <property type="evidence" value="ECO:0007669"/>
    <property type="project" value="InterPro"/>
</dbReference>
<dbReference type="Pfam" id="PF17657">
    <property type="entry name" value="DNA_pol3_finger"/>
    <property type="match status" value="1"/>
</dbReference>
<dbReference type="InterPro" id="IPR004805">
    <property type="entry name" value="DnaE2/DnaE/PolC"/>
</dbReference>
<dbReference type="GO" id="GO:0008408">
    <property type="term" value="F:3'-5' exonuclease activity"/>
    <property type="evidence" value="ECO:0007669"/>
    <property type="project" value="InterPro"/>
</dbReference>
<keyword evidence="2" id="KW-0808">Transferase</keyword>
<proteinExistence type="predicted"/>
<dbReference type="EC" id="2.7.7.7" evidence="2"/>
<feature type="domain" description="DNA polymerase III alpha subunit finger" evidence="1">
    <location>
        <begin position="1"/>
        <end position="93"/>
    </location>
</feature>
<dbReference type="Proteomes" id="UP000230760">
    <property type="component" value="Unassembled WGS sequence"/>
</dbReference>
<evidence type="ECO:0000259" key="1">
    <source>
        <dbReference type="Pfam" id="PF17657"/>
    </source>
</evidence>
<evidence type="ECO:0000313" key="3">
    <source>
        <dbReference type="Proteomes" id="UP000230760"/>
    </source>
</evidence>
<organism evidence="2 3">
    <name type="scientific">Candidatus Nealsonbacteria bacterium CG_4_10_14_0_2_um_filter_38_17</name>
    <dbReference type="NCBI Taxonomy" id="1974680"/>
    <lineage>
        <taxon>Bacteria</taxon>
        <taxon>Candidatus Nealsoniibacteriota</taxon>
    </lineage>
</organism>